<dbReference type="InterPro" id="IPR036869">
    <property type="entry name" value="J_dom_sf"/>
</dbReference>
<gene>
    <name evidence="1" type="ORF">IPL58_13335</name>
</gene>
<sequence length="79" mass="8737">MHAMCHYTLLGIATDAGLEEIQAAYAKAISRFKRRLSEGKPLPVEHLDALRTAYQVLAHPAHGRPMTGFVQKRRACPAP</sequence>
<dbReference type="SUPFAM" id="SSF46565">
    <property type="entry name" value="Chaperone J-domain"/>
    <property type="match status" value="1"/>
</dbReference>
<proteinExistence type="predicted"/>
<dbReference type="Gene3D" id="1.10.287.110">
    <property type="entry name" value="DnaJ domain"/>
    <property type="match status" value="1"/>
</dbReference>
<organism evidence="1 2">
    <name type="scientific">Candidatus Proximibacter danicus</name>
    <dbReference type="NCBI Taxonomy" id="2954365"/>
    <lineage>
        <taxon>Bacteria</taxon>
        <taxon>Pseudomonadati</taxon>
        <taxon>Pseudomonadota</taxon>
        <taxon>Betaproteobacteria</taxon>
        <taxon>Candidatus Proximibacter</taxon>
    </lineage>
</organism>
<name>A0A9D7PS74_9PROT</name>
<dbReference type="AlphaFoldDB" id="A0A9D7PS74"/>
<dbReference type="CDD" id="cd06257">
    <property type="entry name" value="DnaJ"/>
    <property type="match status" value="1"/>
</dbReference>
<evidence type="ECO:0000313" key="2">
    <source>
        <dbReference type="Proteomes" id="UP000886689"/>
    </source>
</evidence>
<protein>
    <submittedName>
        <fullName evidence="1">J domain-containing protein</fullName>
    </submittedName>
</protein>
<accession>A0A9D7PS74</accession>
<reference evidence="1" key="1">
    <citation type="submission" date="2020-10" db="EMBL/GenBank/DDBJ databases">
        <title>Connecting structure to function with the recovery of over 1000 high-quality activated sludge metagenome-assembled genomes encoding full-length rRNA genes using long-read sequencing.</title>
        <authorList>
            <person name="Singleton C.M."/>
            <person name="Petriglieri F."/>
            <person name="Kristensen J.M."/>
            <person name="Kirkegaard R.H."/>
            <person name="Michaelsen T.Y."/>
            <person name="Andersen M.H."/>
            <person name="Karst S.M."/>
            <person name="Dueholm M.S."/>
            <person name="Nielsen P.H."/>
            <person name="Albertsen M."/>
        </authorList>
    </citation>
    <scope>NUCLEOTIDE SEQUENCE</scope>
    <source>
        <strain evidence="1">Hirt_18-Q3-R61-65_BATAC.395</strain>
    </source>
</reference>
<dbReference type="EMBL" id="JADJUC010000019">
    <property type="protein sequence ID" value="MBK8524953.1"/>
    <property type="molecule type" value="Genomic_DNA"/>
</dbReference>
<evidence type="ECO:0000313" key="1">
    <source>
        <dbReference type="EMBL" id="MBK8524953.1"/>
    </source>
</evidence>
<dbReference type="Proteomes" id="UP000886689">
    <property type="component" value="Unassembled WGS sequence"/>
</dbReference>
<dbReference type="InterPro" id="IPR001623">
    <property type="entry name" value="DnaJ_domain"/>
</dbReference>
<comment type="caution">
    <text evidence="1">The sequence shown here is derived from an EMBL/GenBank/DDBJ whole genome shotgun (WGS) entry which is preliminary data.</text>
</comment>